<dbReference type="Gene3D" id="1.10.540.10">
    <property type="entry name" value="Acyl-CoA dehydrogenase/oxidase, N-terminal domain"/>
    <property type="match status" value="1"/>
</dbReference>
<evidence type="ECO:0008006" key="7">
    <source>
        <dbReference type="Google" id="ProtNLM"/>
    </source>
</evidence>
<reference evidence="6" key="1">
    <citation type="journal article" date="2019" name="Int. J. Syst. Evol. Microbiol.">
        <title>The Global Catalogue of Microorganisms (GCM) 10K type strain sequencing project: providing services to taxonomists for standard genome sequencing and annotation.</title>
        <authorList>
            <consortium name="The Broad Institute Genomics Platform"/>
            <consortium name="The Broad Institute Genome Sequencing Center for Infectious Disease"/>
            <person name="Wu L."/>
            <person name="Ma J."/>
        </authorList>
    </citation>
    <scope>NUCLEOTIDE SEQUENCE [LARGE SCALE GENOMIC DNA]</scope>
    <source>
        <strain evidence="6">JCM 5062</strain>
    </source>
</reference>
<dbReference type="PIRSF" id="PIRSF016578">
    <property type="entry name" value="HsaA"/>
    <property type="match status" value="1"/>
</dbReference>
<dbReference type="Gene3D" id="1.20.140.10">
    <property type="entry name" value="Butyryl-CoA Dehydrogenase, subunit A, domain 3"/>
    <property type="match status" value="1"/>
</dbReference>
<evidence type="ECO:0000259" key="3">
    <source>
        <dbReference type="Pfam" id="PF02771"/>
    </source>
</evidence>
<evidence type="ECO:0000259" key="4">
    <source>
        <dbReference type="Pfam" id="PF08028"/>
    </source>
</evidence>
<feature type="domain" description="Acyl-CoA dehydrogenase/oxidase N-terminal" evidence="3">
    <location>
        <begin position="29"/>
        <end position="96"/>
    </location>
</feature>
<dbReference type="SUPFAM" id="SSF47203">
    <property type="entry name" value="Acyl-CoA dehydrogenase C-terminal domain-like"/>
    <property type="match status" value="1"/>
</dbReference>
<dbReference type="InterPro" id="IPR013786">
    <property type="entry name" value="AcylCoA_DH/ox_N"/>
</dbReference>
<dbReference type="Pfam" id="PF08028">
    <property type="entry name" value="Acyl-CoA_dh_2"/>
    <property type="match status" value="1"/>
</dbReference>
<organism evidence="5 6">
    <name type="scientific">Streptomyces gobitricini</name>
    <dbReference type="NCBI Taxonomy" id="68211"/>
    <lineage>
        <taxon>Bacteria</taxon>
        <taxon>Bacillati</taxon>
        <taxon>Actinomycetota</taxon>
        <taxon>Actinomycetes</taxon>
        <taxon>Kitasatosporales</taxon>
        <taxon>Streptomycetaceae</taxon>
        <taxon>Streptomyces</taxon>
    </lineage>
</organism>
<sequence length="403" mass="42213">MTVTGFGVPRPASGLDAEVVARVDGFADVWRERAAVAERDRVLPAESIAELASAGLLEIVAPAGFGGLGRDWPTLAEAARRAARSCASTGWIIGVVGAHAALAGRLSPDAAEELFATPGPRLFATASVAAGGRITEADGGVRLSGRWRFSSGVDHAGWIVVHGPDPAGGAESGRRLLVPVDRDLVTVQDDWHVSGMAGTGSRSILLDEVFIPRSRLTPFNACFDGRGHDGPADRHYLEEAPLHPYLTTTAVGPILGCAEGALSAVTASLSQPGGASPRPAARPLAQDRLAESSADIACAQHLFVALCSTLHTAGVQRRGLSPQERATVHRDRAHLARLCVRSVGRLVELLGTAGHFTAHTLSRHWRDLQFMAAHRDVNWERAAANYTAVLLGGGRAPAGSPDV</sequence>
<accession>A0ABP5YQH9</accession>
<dbReference type="InterPro" id="IPR046373">
    <property type="entry name" value="Acyl-CoA_Oxase/DH_mid-dom_sf"/>
</dbReference>
<dbReference type="RefSeq" id="WP_344358124.1">
    <property type="nucleotide sequence ID" value="NZ_BAAASR010000007.1"/>
</dbReference>
<dbReference type="InterPro" id="IPR050741">
    <property type="entry name" value="Acyl-CoA_dehydrogenase"/>
</dbReference>
<dbReference type="InterPro" id="IPR013107">
    <property type="entry name" value="Acyl-CoA_DH_C"/>
</dbReference>
<dbReference type="Proteomes" id="UP001499942">
    <property type="component" value="Unassembled WGS sequence"/>
</dbReference>
<dbReference type="EMBL" id="BAAASR010000007">
    <property type="protein sequence ID" value="GAA2485336.1"/>
    <property type="molecule type" value="Genomic_DNA"/>
</dbReference>
<dbReference type="InterPro" id="IPR037069">
    <property type="entry name" value="AcylCoA_DH/ox_N_sf"/>
</dbReference>
<evidence type="ECO:0000256" key="1">
    <source>
        <dbReference type="ARBA" id="ARBA00023002"/>
    </source>
</evidence>
<name>A0ABP5YQH9_9ACTN</name>
<dbReference type="InterPro" id="IPR036250">
    <property type="entry name" value="AcylCo_DH-like_C"/>
</dbReference>
<comment type="caution">
    <text evidence="5">The sequence shown here is derived from an EMBL/GenBank/DDBJ whole genome shotgun (WGS) entry which is preliminary data.</text>
</comment>
<dbReference type="SUPFAM" id="SSF56645">
    <property type="entry name" value="Acyl-CoA dehydrogenase NM domain-like"/>
    <property type="match status" value="1"/>
</dbReference>
<gene>
    <name evidence="5" type="ORF">GCM10010393_15440</name>
</gene>
<keyword evidence="6" id="KW-1185">Reference proteome</keyword>
<evidence type="ECO:0000256" key="2">
    <source>
        <dbReference type="ARBA" id="ARBA00049661"/>
    </source>
</evidence>
<dbReference type="PANTHER" id="PTHR48083:SF19">
    <property type="entry name" value="FLAVIN-DEPENDENT MONOOXYGENASE, OXYGENASE SUBUNIT HSAA"/>
    <property type="match status" value="1"/>
</dbReference>
<keyword evidence="1" id="KW-0560">Oxidoreductase</keyword>
<proteinExistence type="inferred from homology"/>
<dbReference type="Pfam" id="PF02771">
    <property type="entry name" value="Acyl-CoA_dh_N"/>
    <property type="match status" value="1"/>
</dbReference>
<dbReference type="PANTHER" id="PTHR48083">
    <property type="entry name" value="MEDIUM-CHAIN SPECIFIC ACYL-COA DEHYDROGENASE, MITOCHONDRIAL-RELATED"/>
    <property type="match status" value="1"/>
</dbReference>
<feature type="domain" description="Acyl-CoA dehydrogenase C-terminal" evidence="4">
    <location>
        <begin position="251"/>
        <end position="378"/>
    </location>
</feature>
<evidence type="ECO:0000313" key="6">
    <source>
        <dbReference type="Proteomes" id="UP001499942"/>
    </source>
</evidence>
<dbReference type="Gene3D" id="2.40.110.10">
    <property type="entry name" value="Butyryl-CoA Dehydrogenase, subunit A, domain 2"/>
    <property type="match status" value="1"/>
</dbReference>
<dbReference type="InterPro" id="IPR009100">
    <property type="entry name" value="AcylCoA_DH/oxidase_NM_dom_sf"/>
</dbReference>
<evidence type="ECO:0000313" key="5">
    <source>
        <dbReference type="EMBL" id="GAA2485336.1"/>
    </source>
</evidence>
<comment type="similarity">
    <text evidence="2">Belongs to the HpaH/HsaA monooxygenase family.</text>
</comment>
<protein>
    <recommendedName>
        <fullName evidence="7">Acyl-CoA dehydrogenase</fullName>
    </recommendedName>
</protein>